<gene>
    <name evidence="8" type="ORF">M3202_17635</name>
</gene>
<feature type="transmembrane region" description="Helical" evidence="6">
    <location>
        <begin position="200"/>
        <end position="220"/>
    </location>
</feature>
<evidence type="ECO:0000313" key="9">
    <source>
        <dbReference type="Proteomes" id="UP001139179"/>
    </source>
</evidence>
<evidence type="ECO:0000256" key="2">
    <source>
        <dbReference type="ARBA" id="ARBA00006143"/>
    </source>
</evidence>
<comment type="subcellular location">
    <subcellularLocation>
        <location evidence="1">Membrane</location>
        <topology evidence="1">Multi-pass membrane protein</topology>
    </subcellularLocation>
</comment>
<evidence type="ECO:0000256" key="1">
    <source>
        <dbReference type="ARBA" id="ARBA00004141"/>
    </source>
</evidence>
<evidence type="ECO:0000256" key="6">
    <source>
        <dbReference type="SAM" id="Phobius"/>
    </source>
</evidence>
<keyword evidence="4 6" id="KW-1133">Transmembrane helix</keyword>
<accession>A0A9X2IPB4</accession>
<name>A0A9X2IPB4_9BACI</name>
<evidence type="ECO:0000313" key="8">
    <source>
        <dbReference type="EMBL" id="MCM3715879.1"/>
    </source>
</evidence>
<organism evidence="8 9">
    <name type="scientific">Halalkalibacter oceani</name>
    <dbReference type="NCBI Taxonomy" id="1653776"/>
    <lineage>
        <taxon>Bacteria</taxon>
        <taxon>Bacillati</taxon>
        <taxon>Bacillota</taxon>
        <taxon>Bacilli</taxon>
        <taxon>Bacillales</taxon>
        <taxon>Bacillaceae</taxon>
        <taxon>Halalkalibacter</taxon>
    </lineage>
</organism>
<dbReference type="EMBL" id="JAMBOL010000023">
    <property type="protein sequence ID" value="MCM3715879.1"/>
    <property type="molecule type" value="Genomic_DNA"/>
</dbReference>
<dbReference type="PANTHER" id="PTHR31272:SF4">
    <property type="entry name" value="CYTOCHROME C-TYPE BIOGENESIS PROTEIN HI_1454-RELATED"/>
    <property type="match status" value="1"/>
</dbReference>
<dbReference type="PANTHER" id="PTHR31272">
    <property type="entry name" value="CYTOCHROME C-TYPE BIOGENESIS PROTEIN HI_1454-RELATED"/>
    <property type="match status" value="1"/>
</dbReference>
<feature type="transmembrane region" description="Helical" evidence="6">
    <location>
        <begin position="7"/>
        <end position="33"/>
    </location>
</feature>
<dbReference type="GO" id="GO:0016020">
    <property type="term" value="C:membrane"/>
    <property type="evidence" value="ECO:0007669"/>
    <property type="project" value="UniProtKB-SubCell"/>
</dbReference>
<dbReference type="InterPro" id="IPR051790">
    <property type="entry name" value="Cytochrome_c-biogenesis_DsbD"/>
</dbReference>
<dbReference type="AlphaFoldDB" id="A0A9X2IPB4"/>
<keyword evidence="9" id="KW-1185">Reference proteome</keyword>
<dbReference type="RefSeq" id="WP_251224580.1">
    <property type="nucleotide sequence ID" value="NZ_JAMBOL010000023.1"/>
</dbReference>
<comment type="similarity">
    <text evidence="2">Belongs to the DsbD family.</text>
</comment>
<dbReference type="GO" id="GO:0017004">
    <property type="term" value="P:cytochrome complex assembly"/>
    <property type="evidence" value="ECO:0007669"/>
    <property type="project" value="InterPro"/>
</dbReference>
<keyword evidence="5 6" id="KW-0472">Membrane</keyword>
<dbReference type="Pfam" id="PF02683">
    <property type="entry name" value="DsbD_TM"/>
    <property type="match status" value="1"/>
</dbReference>
<proteinExistence type="inferred from homology"/>
<feature type="transmembrane region" description="Helical" evidence="6">
    <location>
        <begin position="167"/>
        <end position="188"/>
    </location>
</feature>
<feature type="transmembrane region" description="Helical" evidence="6">
    <location>
        <begin position="53"/>
        <end position="79"/>
    </location>
</feature>
<protein>
    <submittedName>
        <fullName evidence="8">Cytochrome c biogenesis protein CcdA</fullName>
    </submittedName>
</protein>
<keyword evidence="3 6" id="KW-0812">Transmembrane</keyword>
<evidence type="ECO:0000256" key="5">
    <source>
        <dbReference type="ARBA" id="ARBA00023136"/>
    </source>
</evidence>
<reference evidence="8" key="1">
    <citation type="submission" date="2022-05" db="EMBL/GenBank/DDBJ databases">
        <title>Comparative Genomics of Spacecraft Associated Microbes.</title>
        <authorList>
            <person name="Tran M.T."/>
            <person name="Wright A."/>
            <person name="Seuylemezian A."/>
            <person name="Eisen J."/>
            <person name="Coil D."/>
        </authorList>
    </citation>
    <scope>NUCLEOTIDE SEQUENCE</scope>
    <source>
        <strain evidence="8">214.1.1</strain>
    </source>
</reference>
<comment type="caution">
    <text evidence="8">The sequence shown here is derived from an EMBL/GenBank/DDBJ whole genome shotgun (WGS) entry which is preliminary data.</text>
</comment>
<sequence>MRKIDNLSILVAFTAGLLSFLSPCVFPLLPAYIATLTGSTVSDKVNVNKKLVFTRSISFILGFSIIFVLLGVSASFIGQMFMENRNIVEKISGLLIIIFGLQMVGLLQLKFLMREKRIHMQSKRSGAGPSFLIGMAFAFGWSPCVGVVLSSILLLAASHETVSSGVILLSVYSLGLGIPFLMVSILVTYSLKVVRNINSILPKLSVVNGWILIGLGLLLFTGQFQRISAWLATFTYFG</sequence>
<feature type="transmembrane region" description="Helical" evidence="6">
    <location>
        <begin position="91"/>
        <end position="111"/>
    </location>
</feature>
<evidence type="ECO:0000259" key="7">
    <source>
        <dbReference type="Pfam" id="PF02683"/>
    </source>
</evidence>
<feature type="domain" description="Cytochrome C biogenesis protein transmembrane" evidence="7">
    <location>
        <begin position="9"/>
        <end position="186"/>
    </location>
</feature>
<evidence type="ECO:0000256" key="4">
    <source>
        <dbReference type="ARBA" id="ARBA00022989"/>
    </source>
</evidence>
<dbReference type="InterPro" id="IPR003834">
    <property type="entry name" value="Cyt_c_assmbl_TM_dom"/>
</dbReference>
<evidence type="ECO:0000256" key="3">
    <source>
        <dbReference type="ARBA" id="ARBA00022692"/>
    </source>
</evidence>
<feature type="transmembrane region" description="Helical" evidence="6">
    <location>
        <begin position="131"/>
        <end position="155"/>
    </location>
</feature>
<dbReference type="Proteomes" id="UP001139179">
    <property type="component" value="Unassembled WGS sequence"/>
</dbReference>